<evidence type="ECO:0000313" key="1">
    <source>
        <dbReference type="EMBL" id="KII62228.1"/>
    </source>
</evidence>
<comment type="caution">
    <text evidence="1">The sequence shown here is derived from an EMBL/GenBank/DDBJ whole genome shotgun (WGS) entry which is preliminary data.</text>
</comment>
<dbReference type="OrthoDB" id="2266637at2759"/>
<evidence type="ECO:0000313" key="2">
    <source>
        <dbReference type="Proteomes" id="UP000031668"/>
    </source>
</evidence>
<dbReference type="Proteomes" id="UP000031668">
    <property type="component" value="Unassembled WGS sequence"/>
</dbReference>
<protein>
    <submittedName>
        <fullName evidence="1">Uncharacterized protein</fullName>
    </submittedName>
</protein>
<accession>A0A0C2IA96</accession>
<sequence>MLRFLKTKLRKRTFSVYESIFLQSAQKTRGNVQRNQQLTLFTTMLFGLIGNCFRYIKSNTKNNARCVVITDSVRFHKFSTNVDCFPRSCHEIGFLQLYPTLLILIKELFSNYQRIAKIASSKKETALFKCMIQELTTITRENCNGYYQHIKIYVSRSI</sequence>
<keyword evidence="2" id="KW-1185">Reference proteome</keyword>
<dbReference type="EMBL" id="JWZT01005052">
    <property type="protein sequence ID" value="KII62228.1"/>
    <property type="molecule type" value="Genomic_DNA"/>
</dbReference>
<reference evidence="1 2" key="1">
    <citation type="journal article" date="2014" name="Genome Biol. Evol.">
        <title>The genome of the myxosporean Thelohanellus kitauei shows adaptations to nutrient acquisition within its fish host.</title>
        <authorList>
            <person name="Yang Y."/>
            <person name="Xiong J."/>
            <person name="Zhou Z."/>
            <person name="Huo F."/>
            <person name="Miao W."/>
            <person name="Ran C."/>
            <person name="Liu Y."/>
            <person name="Zhang J."/>
            <person name="Feng J."/>
            <person name="Wang M."/>
            <person name="Wang M."/>
            <person name="Wang L."/>
            <person name="Yao B."/>
        </authorList>
    </citation>
    <scope>NUCLEOTIDE SEQUENCE [LARGE SCALE GENOMIC DNA]</scope>
    <source>
        <strain evidence="1">Wuqing</strain>
    </source>
</reference>
<gene>
    <name evidence="1" type="ORF">RF11_13683</name>
</gene>
<proteinExistence type="predicted"/>
<dbReference type="AlphaFoldDB" id="A0A0C2IA96"/>
<organism evidence="1 2">
    <name type="scientific">Thelohanellus kitauei</name>
    <name type="common">Myxosporean</name>
    <dbReference type="NCBI Taxonomy" id="669202"/>
    <lineage>
        <taxon>Eukaryota</taxon>
        <taxon>Metazoa</taxon>
        <taxon>Cnidaria</taxon>
        <taxon>Myxozoa</taxon>
        <taxon>Myxosporea</taxon>
        <taxon>Bivalvulida</taxon>
        <taxon>Platysporina</taxon>
        <taxon>Myxobolidae</taxon>
        <taxon>Thelohanellus</taxon>
    </lineage>
</organism>
<name>A0A0C2IA96_THEKT</name>